<organism evidence="1 2">
    <name type="scientific">Thorsellia kenyensis</name>
    <dbReference type="NCBI Taxonomy" id="1549888"/>
    <lineage>
        <taxon>Bacteria</taxon>
        <taxon>Pseudomonadati</taxon>
        <taxon>Pseudomonadota</taxon>
        <taxon>Gammaproteobacteria</taxon>
        <taxon>Enterobacterales</taxon>
        <taxon>Thorselliaceae</taxon>
        <taxon>Thorsellia</taxon>
    </lineage>
</organism>
<keyword evidence="2" id="KW-1185">Reference proteome</keyword>
<proteinExistence type="predicted"/>
<dbReference type="EMBL" id="JBHLXE010000089">
    <property type="protein sequence ID" value="MFC0180038.1"/>
    <property type="molecule type" value="Genomic_DNA"/>
</dbReference>
<comment type="caution">
    <text evidence="1">The sequence shown here is derived from an EMBL/GenBank/DDBJ whole genome shotgun (WGS) entry which is preliminary data.</text>
</comment>
<sequence>MSGSQVFWGVTCATSITFNPEYRYQHINLDHFLINEPIDEPIDEYIELGSFIGWTPYRLVVEENKYLPKDLTFKFYCKDSDGVPIYLE</sequence>
<protein>
    <submittedName>
        <fullName evidence="1">Uncharacterized protein</fullName>
    </submittedName>
</protein>
<reference evidence="1 2" key="1">
    <citation type="submission" date="2024-09" db="EMBL/GenBank/DDBJ databases">
        <authorList>
            <person name="Sun Q."/>
            <person name="Mori K."/>
        </authorList>
    </citation>
    <scope>NUCLEOTIDE SEQUENCE [LARGE SCALE GENOMIC DNA]</scope>
    <source>
        <strain evidence="1 2">CCM 8545</strain>
    </source>
</reference>
<evidence type="ECO:0000313" key="2">
    <source>
        <dbReference type="Proteomes" id="UP001589758"/>
    </source>
</evidence>
<dbReference type="RefSeq" id="WP_385877152.1">
    <property type="nucleotide sequence ID" value="NZ_JBHLXE010000089.1"/>
</dbReference>
<accession>A0ABV6CAM3</accession>
<dbReference type="Proteomes" id="UP001589758">
    <property type="component" value="Unassembled WGS sequence"/>
</dbReference>
<gene>
    <name evidence="1" type="ORF">ACFFIT_08100</name>
</gene>
<evidence type="ECO:0000313" key="1">
    <source>
        <dbReference type="EMBL" id="MFC0180038.1"/>
    </source>
</evidence>
<name>A0ABV6CAM3_9GAMM</name>